<evidence type="ECO:0000313" key="1">
    <source>
        <dbReference type="EMBL" id="GAI98461.1"/>
    </source>
</evidence>
<sequence>MKKLSLLFLVIVIALSSSSQGQNVSNERQWSSFRGYYANGILDDASLPDTWNGEDMTNIKWKIDVPGLALSSPVIWGDKLFITSAISEQDTSGLRTLFSGDVTPVGDDSEHKWKVYCINKHTGETIWEHTSFTG</sequence>
<dbReference type="InterPro" id="IPR015943">
    <property type="entry name" value="WD40/YVTN_repeat-like_dom_sf"/>
</dbReference>
<protein>
    <submittedName>
        <fullName evidence="1">Uncharacterized protein</fullName>
    </submittedName>
</protein>
<dbReference type="SUPFAM" id="SSF50998">
    <property type="entry name" value="Quinoprotein alcohol dehydrogenase-like"/>
    <property type="match status" value="1"/>
</dbReference>
<gene>
    <name evidence="1" type="ORF">S12H4_33442</name>
</gene>
<dbReference type="InterPro" id="IPR011047">
    <property type="entry name" value="Quinoprotein_ADH-like_sf"/>
</dbReference>
<comment type="caution">
    <text evidence="1">The sequence shown here is derived from an EMBL/GenBank/DDBJ whole genome shotgun (WGS) entry which is preliminary data.</text>
</comment>
<dbReference type="PANTHER" id="PTHR34512">
    <property type="entry name" value="CELL SURFACE PROTEIN"/>
    <property type="match status" value="1"/>
</dbReference>
<name>X1U4D8_9ZZZZ</name>
<organism evidence="1">
    <name type="scientific">marine sediment metagenome</name>
    <dbReference type="NCBI Taxonomy" id="412755"/>
    <lineage>
        <taxon>unclassified sequences</taxon>
        <taxon>metagenomes</taxon>
        <taxon>ecological metagenomes</taxon>
    </lineage>
</organism>
<reference evidence="1" key="1">
    <citation type="journal article" date="2014" name="Front. Microbiol.">
        <title>High frequency of phylogenetically diverse reductive dehalogenase-homologous genes in deep subseafloor sedimentary metagenomes.</title>
        <authorList>
            <person name="Kawai M."/>
            <person name="Futagami T."/>
            <person name="Toyoda A."/>
            <person name="Takaki Y."/>
            <person name="Nishi S."/>
            <person name="Hori S."/>
            <person name="Arai W."/>
            <person name="Tsubouchi T."/>
            <person name="Morono Y."/>
            <person name="Uchiyama I."/>
            <person name="Ito T."/>
            <person name="Fujiyama A."/>
            <person name="Inagaki F."/>
            <person name="Takami H."/>
        </authorList>
    </citation>
    <scope>NUCLEOTIDE SEQUENCE</scope>
    <source>
        <strain evidence="1">Expedition CK06-06</strain>
    </source>
</reference>
<dbReference type="PANTHER" id="PTHR34512:SF30">
    <property type="entry name" value="OUTER MEMBRANE PROTEIN ASSEMBLY FACTOR BAMB"/>
    <property type="match status" value="1"/>
</dbReference>
<feature type="non-terminal residue" evidence="1">
    <location>
        <position position="134"/>
    </location>
</feature>
<dbReference type="AlphaFoldDB" id="X1U4D8"/>
<dbReference type="EMBL" id="BARW01019703">
    <property type="protein sequence ID" value="GAI98461.1"/>
    <property type="molecule type" value="Genomic_DNA"/>
</dbReference>
<proteinExistence type="predicted"/>
<accession>X1U4D8</accession>
<dbReference type="Gene3D" id="2.130.10.10">
    <property type="entry name" value="YVTN repeat-like/Quinoprotein amine dehydrogenase"/>
    <property type="match status" value="1"/>
</dbReference>